<feature type="domain" description="Myb/SANT-like DNA-binding" evidence="6">
    <location>
        <begin position="137"/>
        <end position="207"/>
    </location>
</feature>
<gene>
    <name evidence="7" type="primary">Msantd3-L2</name>
    <name evidence="7" type="ORF">Hamer_G004185</name>
</gene>
<protein>
    <recommendedName>
        <fullName evidence="2">Regulatory protein zeste</fullName>
    </recommendedName>
</protein>
<feature type="compositionally biased region" description="Basic and acidic residues" evidence="5">
    <location>
        <begin position="66"/>
        <end position="84"/>
    </location>
</feature>
<dbReference type="Pfam" id="PF13873">
    <property type="entry name" value="Myb_DNA-bind_5"/>
    <property type="match status" value="1"/>
</dbReference>
<name>A0A8J5JNM0_HOMAM</name>
<feature type="region of interest" description="Disordered" evidence="5">
    <location>
        <begin position="386"/>
        <end position="456"/>
    </location>
</feature>
<feature type="compositionally biased region" description="Polar residues" evidence="5">
    <location>
        <begin position="414"/>
        <end position="437"/>
    </location>
</feature>
<feature type="region of interest" description="Disordered" evidence="5">
    <location>
        <begin position="1"/>
        <end position="84"/>
    </location>
</feature>
<comment type="subunit">
    <text evidence="1">Self-associates forming complexes of several hundred monomers.</text>
</comment>
<feature type="compositionally biased region" description="Gly residues" evidence="5">
    <location>
        <begin position="254"/>
        <end position="263"/>
    </location>
</feature>
<keyword evidence="7" id="KW-0238">DNA-binding</keyword>
<feature type="compositionally biased region" description="Acidic residues" evidence="5">
    <location>
        <begin position="37"/>
        <end position="62"/>
    </location>
</feature>
<feature type="compositionally biased region" description="Basic and acidic residues" evidence="5">
    <location>
        <begin position="23"/>
        <end position="36"/>
    </location>
</feature>
<dbReference type="InterPro" id="IPR028002">
    <property type="entry name" value="Myb_DNA-bind_5"/>
</dbReference>
<dbReference type="GO" id="GO:0003677">
    <property type="term" value="F:DNA binding"/>
    <property type="evidence" value="ECO:0007669"/>
    <property type="project" value="UniProtKB-KW"/>
</dbReference>
<feature type="compositionally biased region" description="Polar residues" evidence="5">
    <location>
        <begin position="297"/>
        <end position="317"/>
    </location>
</feature>
<evidence type="ECO:0000313" key="7">
    <source>
        <dbReference type="EMBL" id="KAG7159543.1"/>
    </source>
</evidence>
<dbReference type="EMBL" id="JAHLQT010033114">
    <property type="protein sequence ID" value="KAG7159543.1"/>
    <property type="molecule type" value="Genomic_DNA"/>
</dbReference>
<dbReference type="Proteomes" id="UP000747542">
    <property type="component" value="Unassembled WGS sequence"/>
</dbReference>
<organism evidence="7 8">
    <name type="scientific">Homarus americanus</name>
    <name type="common">American lobster</name>
    <dbReference type="NCBI Taxonomy" id="6706"/>
    <lineage>
        <taxon>Eukaryota</taxon>
        <taxon>Metazoa</taxon>
        <taxon>Ecdysozoa</taxon>
        <taxon>Arthropoda</taxon>
        <taxon>Crustacea</taxon>
        <taxon>Multicrustacea</taxon>
        <taxon>Malacostraca</taxon>
        <taxon>Eumalacostraca</taxon>
        <taxon>Eucarida</taxon>
        <taxon>Decapoda</taxon>
        <taxon>Pleocyemata</taxon>
        <taxon>Astacidea</taxon>
        <taxon>Nephropoidea</taxon>
        <taxon>Nephropidae</taxon>
        <taxon>Homarus</taxon>
    </lineage>
</organism>
<evidence type="ECO:0000256" key="3">
    <source>
        <dbReference type="ARBA" id="ARBA00025466"/>
    </source>
</evidence>
<keyword evidence="8" id="KW-1185">Reference proteome</keyword>
<feature type="compositionally biased region" description="Basic and acidic residues" evidence="5">
    <location>
        <begin position="269"/>
        <end position="279"/>
    </location>
</feature>
<comment type="caution">
    <text evidence="7">The sequence shown here is derived from an EMBL/GenBank/DDBJ whole genome shotgun (WGS) entry which is preliminary data.</text>
</comment>
<keyword evidence="4" id="KW-0175">Coiled coil</keyword>
<evidence type="ECO:0000313" key="8">
    <source>
        <dbReference type="Proteomes" id="UP000747542"/>
    </source>
</evidence>
<feature type="compositionally biased region" description="Low complexity" evidence="5">
    <location>
        <begin position="444"/>
        <end position="453"/>
    </location>
</feature>
<evidence type="ECO:0000256" key="4">
    <source>
        <dbReference type="SAM" id="Coils"/>
    </source>
</evidence>
<feature type="compositionally biased region" description="Basic and acidic residues" evidence="5">
    <location>
        <begin position="230"/>
        <end position="244"/>
    </location>
</feature>
<dbReference type="AlphaFoldDB" id="A0A8J5JNM0"/>
<accession>A0A8J5JNM0</accession>
<feature type="compositionally biased region" description="Low complexity" evidence="5">
    <location>
        <begin position="389"/>
        <end position="400"/>
    </location>
</feature>
<reference evidence="7" key="1">
    <citation type="journal article" date="2021" name="Sci. Adv.">
        <title>The American lobster genome reveals insights on longevity, neural, and immune adaptations.</title>
        <authorList>
            <person name="Polinski J.M."/>
            <person name="Zimin A.V."/>
            <person name="Clark K.F."/>
            <person name="Kohn A.B."/>
            <person name="Sadowski N."/>
            <person name="Timp W."/>
            <person name="Ptitsyn A."/>
            <person name="Khanna P."/>
            <person name="Romanova D.Y."/>
            <person name="Williams P."/>
            <person name="Greenwood S.J."/>
            <person name="Moroz L.L."/>
            <person name="Walt D.R."/>
            <person name="Bodnar A.G."/>
        </authorList>
    </citation>
    <scope>NUCLEOTIDE SEQUENCE</scope>
    <source>
        <strain evidence="7">GMGI-L3</strain>
    </source>
</reference>
<evidence type="ECO:0000256" key="1">
    <source>
        <dbReference type="ARBA" id="ARBA00011764"/>
    </source>
</evidence>
<sequence>MEAEAAERSVSSPSGSEEMESDGEIKHEDEVDNGKDSDEENDKEEAEDSDSDESDPTGEEGSENSVKSDDIKNSEDKKNTKDCEASVNDHDVYVMDGECYPMADLPLEVITTVEPTNYSYPVLKNMSNGVLTHRNIFTEHERSVLVNIINKYRNIVDTRSRTREIYLEKQSVWQQIVEEYNSTENIMVRTEKELRKCWDNMKYRAKQAEKEMFKVLDGVQVKAEASEFEVKMEPLDQYDQRSPSDDEEDSTEPSGGGGGGGGAGDDDREPALKRARQESPKLSSLLLAAANKRSPSRKVNGSKNGGVTTNKNSSSGSFPYNIPACTKVLHVKKKAHPFSPTVTVNTTSASEIPILPKGLASCLSITNIPNPVSATNHISGNFGSHMRDSVSPSSSPIQGSIKPMPSLKKMVPNKHQTSSLNKNSNLRGSRKSGTLSSKMRGRNSVPSHSSVSSGHNTVFLNNTETIHDIDSLISPIFAENESDRNEIAERLLNTKLATQRLELERSEHELRMKLLEKELQAQTYQSQYWYLKLKLLRSGRENVTLNLGGATNGDID</sequence>
<comment type="function">
    <text evidence="3">Involved in transvection phenomena (= synapsis-dependent gene expression), where the synaptic pairing of chromosomes carrying genes with which zeste interacts influences the expression of these genes. Zeste binds to DNA and stimulates transcription from a nearby promoter.</text>
</comment>
<feature type="coiled-coil region" evidence="4">
    <location>
        <begin position="498"/>
        <end position="525"/>
    </location>
</feature>
<proteinExistence type="predicted"/>
<feature type="region of interest" description="Disordered" evidence="5">
    <location>
        <begin position="230"/>
        <end position="317"/>
    </location>
</feature>
<evidence type="ECO:0000256" key="2">
    <source>
        <dbReference type="ARBA" id="ARBA00016807"/>
    </source>
</evidence>
<evidence type="ECO:0000259" key="6">
    <source>
        <dbReference type="Pfam" id="PF13873"/>
    </source>
</evidence>
<evidence type="ECO:0000256" key="5">
    <source>
        <dbReference type="SAM" id="MobiDB-lite"/>
    </source>
</evidence>